<feature type="transmembrane region" description="Helical" evidence="7">
    <location>
        <begin position="172"/>
        <end position="193"/>
    </location>
</feature>
<comment type="subcellular location">
    <subcellularLocation>
        <location evidence="1">Cell membrane</location>
        <topology evidence="1">Multi-pass membrane protein</topology>
    </subcellularLocation>
</comment>
<dbReference type="InterPro" id="IPR020846">
    <property type="entry name" value="MFS_dom"/>
</dbReference>
<feature type="transmembrane region" description="Helical" evidence="7">
    <location>
        <begin position="254"/>
        <end position="276"/>
    </location>
</feature>
<dbReference type="InterPro" id="IPR004896">
    <property type="entry name" value="PucC-rel"/>
</dbReference>
<dbReference type="Gene3D" id="1.20.1250.20">
    <property type="entry name" value="MFS general substrate transporter like domains"/>
    <property type="match status" value="2"/>
</dbReference>
<dbReference type="InterPro" id="IPR036259">
    <property type="entry name" value="MFS_trans_sf"/>
</dbReference>
<dbReference type="PROSITE" id="PS50850">
    <property type="entry name" value="MFS"/>
    <property type="match status" value="1"/>
</dbReference>
<dbReference type="Pfam" id="PF03209">
    <property type="entry name" value="PUCC"/>
    <property type="match status" value="1"/>
</dbReference>
<feature type="transmembrane region" description="Helical" evidence="7">
    <location>
        <begin position="52"/>
        <end position="71"/>
    </location>
</feature>
<proteinExistence type="predicted"/>
<keyword evidence="2" id="KW-0813">Transport</keyword>
<accession>A0ABP4NK06</accession>
<feature type="transmembrane region" description="Helical" evidence="7">
    <location>
        <begin position="288"/>
        <end position="309"/>
    </location>
</feature>
<feature type="domain" description="Major facilitator superfamily (MFS) profile" evidence="8">
    <location>
        <begin position="15"/>
        <end position="398"/>
    </location>
</feature>
<dbReference type="PANTHER" id="PTHR23517:SF13">
    <property type="entry name" value="MAJOR FACILITATOR SUPERFAMILY MFS_1"/>
    <property type="match status" value="1"/>
</dbReference>
<dbReference type="Proteomes" id="UP001500363">
    <property type="component" value="Unassembled WGS sequence"/>
</dbReference>
<feature type="transmembrane region" description="Helical" evidence="7">
    <location>
        <begin position="12"/>
        <end position="32"/>
    </location>
</feature>
<evidence type="ECO:0000256" key="2">
    <source>
        <dbReference type="ARBA" id="ARBA00022448"/>
    </source>
</evidence>
<keyword evidence="6 7" id="KW-0472">Membrane</keyword>
<feature type="transmembrane region" description="Helical" evidence="7">
    <location>
        <begin position="348"/>
        <end position="370"/>
    </location>
</feature>
<keyword evidence="3" id="KW-1003">Cell membrane</keyword>
<evidence type="ECO:0000313" key="10">
    <source>
        <dbReference type="Proteomes" id="UP001500363"/>
    </source>
</evidence>
<feature type="transmembrane region" description="Helical" evidence="7">
    <location>
        <begin position="113"/>
        <end position="133"/>
    </location>
</feature>
<evidence type="ECO:0000256" key="5">
    <source>
        <dbReference type="ARBA" id="ARBA00022989"/>
    </source>
</evidence>
<evidence type="ECO:0000259" key="8">
    <source>
        <dbReference type="PROSITE" id="PS50850"/>
    </source>
</evidence>
<dbReference type="InterPro" id="IPR050171">
    <property type="entry name" value="MFS_Transporters"/>
</dbReference>
<feature type="transmembrane region" description="Helical" evidence="7">
    <location>
        <begin position="315"/>
        <end position="336"/>
    </location>
</feature>
<evidence type="ECO:0000256" key="6">
    <source>
        <dbReference type="ARBA" id="ARBA00023136"/>
    </source>
</evidence>
<sequence length="418" mass="42618">MSTSPRSTRWTLPTGVALAGVAVTFTSLNLAAGSLTPMLVEYRDEWNFAPQLLTLAFAVYAAGFLAAVLTVGSLSDHLGRRPVLLGALVVQVVSNLLFLFAQNVDWVIAGRTVQGVAAGAATTAFTAALVEIAPAHRKGLGVILGSAGLTGGLGFGSLLAGLAIQLTDEANTLIFVVLTTLTVLGFGVVALSPETVRRTPGALHSMIPRISFPAATRAEFAASTPVVAAVWMLAGLSGGLAPSMVRSVFHIDSGLMNGVAGFVPQTASFLIGFALGKVDSRRAMTIGIYASIVGAAGIITGVLAGSLAVMIVGQALAGVGFGASFTAALALVFPLAKADQRAGVVGGVYLIAYVGLGVPVVIAGQLTSVLGEIPTVTWYTGVTILLALISLLGQQRIKRATRLSSTAHRAPHRADVPA</sequence>
<dbReference type="PANTHER" id="PTHR23517">
    <property type="entry name" value="RESISTANCE PROTEIN MDTM, PUTATIVE-RELATED-RELATED"/>
    <property type="match status" value="1"/>
</dbReference>
<dbReference type="RefSeq" id="WP_344183363.1">
    <property type="nucleotide sequence ID" value="NZ_BAAANC010000005.1"/>
</dbReference>
<organism evidence="9 10">
    <name type="scientific">Kribbella lupini</name>
    <dbReference type="NCBI Taxonomy" id="291602"/>
    <lineage>
        <taxon>Bacteria</taxon>
        <taxon>Bacillati</taxon>
        <taxon>Actinomycetota</taxon>
        <taxon>Actinomycetes</taxon>
        <taxon>Propionibacteriales</taxon>
        <taxon>Kribbellaceae</taxon>
        <taxon>Kribbella</taxon>
    </lineage>
</organism>
<keyword evidence="4 7" id="KW-0812">Transmembrane</keyword>
<dbReference type="SUPFAM" id="SSF103473">
    <property type="entry name" value="MFS general substrate transporter"/>
    <property type="match status" value="1"/>
</dbReference>
<feature type="transmembrane region" description="Helical" evidence="7">
    <location>
        <begin position="83"/>
        <end position="101"/>
    </location>
</feature>
<dbReference type="InterPro" id="IPR011701">
    <property type="entry name" value="MFS"/>
</dbReference>
<comment type="caution">
    <text evidence="9">The sequence shown here is derived from an EMBL/GenBank/DDBJ whole genome shotgun (WGS) entry which is preliminary data.</text>
</comment>
<feature type="transmembrane region" description="Helical" evidence="7">
    <location>
        <begin position="376"/>
        <end position="393"/>
    </location>
</feature>
<evidence type="ECO:0000256" key="7">
    <source>
        <dbReference type="SAM" id="Phobius"/>
    </source>
</evidence>
<gene>
    <name evidence="9" type="ORF">GCM10009741_77220</name>
</gene>
<name>A0ABP4NK06_9ACTN</name>
<evidence type="ECO:0000256" key="4">
    <source>
        <dbReference type="ARBA" id="ARBA00022692"/>
    </source>
</evidence>
<protein>
    <submittedName>
        <fullName evidence="9">MFS transporter</fullName>
    </submittedName>
</protein>
<feature type="transmembrane region" description="Helical" evidence="7">
    <location>
        <begin position="140"/>
        <end position="166"/>
    </location>
</feature>
<keyword evidence="5 7" id="KW-1133">Transmembrane helix</keyword>
<dbReference type="EMBL" id="BAAANC010000005">
    <property type="protein sequence ID" value="GAA1560566.1"/>
    <property type="molecule type" value="Genomic_DNA"/>
</dbReference>
<keyword evidence="10" id="KW-1185">Reference proteome</keyword>
<evidence type="ECO:0000313" key="9">
    <source>
        <dbReference type="EMBL" id="GAA1560566.1"/>
    </source>
</evidence>
<evidence type="ECO:0000256" key="3">
    <source>
        <dbReference type="ARBA" id="ARBA00022475"/>
    </source>
</evidence>
<evidence type="ECO:0000256" key="1">
    <source>
        <dbReference type="ARBA" id="ARBA00004651"/>
    </source>
</evidence>
<dbReference type="Pfam" id="PF07690">
    <property type="entry name" value="MFS_1"/>
    <property type="match status" value="1"/>
</dbReference>
<reference evidence="10" key="1">
    <citation type="journal article" date="2019" name="Int. J. Syst. Evol. Microbiol.">
        <title>The Global Catalogue of Microorganisms (GCM) 10K type strain sequencing project: providing services to taxonomists for standard genome sequencing and annotation.</title>
        <authorList>
            <consortium name="The Broad Institute Genomics Platform"/>
            <consortium name="The Broad Institute Genome Sequencing Center for Infectious Disease"/>
            <person name="Wu L."/>
            <person name="Ma J."/>
        </authorList>
    </citation>
    <scope>NUCLEOTIDE SEQUENCE [LARGE SCALE GENOMIC DNA]</scope>
    <source>
        <strain evidence="10">JCM 14303</strain>
    </source>
</reference>